<dbReference type="InterPro" id="IPR054186">
    <property type="entry name" value="DUF6891"/>
</dbReference>
<sequence length="168" mass="18961">MRLYQRRRSITRRYGWQGGERAADLHVKEIDKLDDFRAQTAKAFRYMRNARIIARQNFSCCGSCGGYEIATDIRAWNKAKKDDAKKKIGAAFYSRQGTAKTLRDAEKGVRINFYKLDGDDAGTEAVGRIVADCVRRAGLDVDWNGTHAMTVIAKIRKAFPVVPPEELG</sequence>
<comment type="caution">
    <text evidence="2">The sequence shown here is derived from an EMBL/GenBank/DDBJ whole genome shotgun (WGS) entry which is preliminary data.</text>
</comment>
<gene>
    <name evidence="2" type="ORF">LCGC14_0427400</name>
</gene>
<dbReference type="EMBL" id="LAZR01000397">
    <property type="protein sequence ID" value="KKN70745.1"/>
    <property type="molecule type" value="Genomic_DNA"/>
</dbReference>
<dbReference type="Pfam" id="PF21831">
    <property type="entry name" value="DUF6891"/>
    <property type="match status" value="1"/>
</dbReference>
<proteinExistence type="predicted"/>
<organism evidence="2">
    <name type="scientific">marine sediment metagenome</name>
    <dbReference type="NCBI Taxonomy" id="412755"/>
    <lineage>
        <taxon>unclassified sequences</taxon>
        <taxon>metagenomes</taxon>
        <taxon>ecological metagenomes</taxon>
    </lineage>
</organism>
<dbReference type="AlphaFoldDB" id="A0A0F9SNV7"/>
<name>A0A0F9SNV7_9ZZZZ</name>
<reference evidence="2" key="1">
    <citation type="journal article" date="2015" name="Nature">
        <title>Complex archaea that bridge the gap between prokaryotes and eukaryotes.</title>
        <authorList>
            <person name="Spang A."/>
            <person name="Saw J.H."/>
            <person name="Jorgensen S.L."/>
            <person name="Zaremba-Niedzwiedzka K."/>
            <person name="Martijn J."/>
            <person name="Lind A.E."/>
            <person name="van Eijk R."/>
            <person name="Schleper C."/>
            <person name="Guy L."/>
            <person name="Ettema T.J."/>
        </authorList>
    </citation>
    <scope>NUCLEOTIDE SEQUENCE</scope>
</reference>
<protein>
    <recommendedName>
        <fullName evidence="1">DUF6891 domain-containing protein</fullName>
    </recommendedName>
</protein>
<evidence type="ECO:0000313" key="2">
    <source>
        <dbReference type="EMBL" id="KKN70745.1"/>
    </source>
</evidence>
<accession>A0A0F9SNV7</accession>
<feature type="domain" description="DUF6891" evidence="1">
    <location>
        <begin position="41"/>
        <end position="148"/>
    </location>
</feature>
<evidence type="ECO:0000259" key="1">
    <source>
        <dbReference type="Pfam" id="PF21831"/>
    </source>
</evidence>